<sequence>MTVMMQEVIELQQQHHGTIQHMEAVNEKLQAAEQKQKQMVFFLSKSVPQPCVLGSF</sequence>
<organism evidence="1">
    <name type="scientific">Daucus carota subsp. sativus</name>
    <name type="common">Carrot</name>
    <dbReference type="NCBI Taxonomy" id="79200"/>
    <lineage>
        <taxon>Eukaryota</taxon>
        <taxon>Viridiplantae</taxon>
        <taxon>Streptophyta</taxon>
        <taxon>Embryophyta</taxon>
        <taxon>Tracheophyta</taxon>
        <taxon>Spermatophyta</taxon>
        <taxon>Magnoliopsida</taxon>
        <taxon>eudicotyledons</taxon>
        <taxon>Gunneridae</taxon>
        <taxon>Pentapetalae</taxon>
        <taxon>asterids</taxon>
        <taxon>campanulids</taxon>
        <taxon>Apiales</taxon>
        <taxon>Apiaceae</taxon>
        <taxon>Apioideae</taxon>
        <taxon>Scandiceae</taxon>
        <taxon>Daucinae</taxon>
        <taxon>Daucus</taxon>
        <taxon>Daucus sect. Daucus</taxon>
    </lineage>
</organism>
<dbReference type="AlphaFoldDB" id="A0A166G713"/>
<dbReference type="Gramene" id="KZN08617">
    <property type="protein sequence ID" value="KZN08617"/>
    <property type="gene ID" value="DCAR_001147"/>
</dbReference>
<dbReference type="STRING" id="79200.A0A166G713"/>
<evidence type="ECO:0000313" key="1">
    <source>
        <dbReference type="EMBL" id="KZN08617.1"/>
    </source>
</evidence>
<protein>
    <submittedName>
        <fullName evidence="1">Uncharacterized protein</fullName>
    </submittedName>
</protein>
<dbReference type="EMBL" id="LNRQ01000001">
    <property type="protein sequence ID" value="KZN08617.1"/>
    <property type="molecule type" value="Genomic_DNA"/>
</dbReference>
<gene>
    <name evidence="1" type="ORF">DCAR_001147</name>
</gene>
<name>A0A166G713_DAUCS</name>
<accession>A0A166G713</accession>
<reference evidence="1" key="1">
    <citation type="journal article" date="2016" name="Nat. Genet.">
        <title>A high-quality carrot genome assembly provides new insights into carotenoid accumulation and asterid genome evolution.</title>
        <authorList>
            <person name="Iorizzo M."/>
            <person name="Ellison S."/>
            <person name="Senalik D."/>
            <person name="Zeng P."/>
            <person name="Satapoomin P."/>
            <person name="Huang J."/>
            <person name="Bowman M."/>
            <person name="Iovene M."/>
            <person name="Sanseverino W."/>
            <person name="Cavagnaro P."/>
            <person name="Yildiz M."/>
            <person name="Macko-Podgorni A."/>
            <person name="Moranska E."/>
            <person name="Grzebelus E."/>
            <person name="Grzebelus D."/>
            <person name="Ashrafi H."/>
            <person name="Zheng Z."/>
            <person name="Cheng S."/>
            <person name="Spooner D."/>
            <person name="Van Deynze A."/>
            <person name="Simon P."/>
        </authorList>
    </citation>
    <scope>NUCLEOTIDE SEQUENCE [LARGE SCALE GENOMIC DNA]</scope>
    <source>
        <tissue evidence="1">Leaf</tissue>
    </source>
</reference>
<comment type="caution">
    <text evidence="1">The sequence shown here is derived from an EMBL/GenBank/DDBJ whole genome shotgun (WGS) entry which is preliminary data.</text>
</comment>
<proteinExistence type="predicted"/>